<dbReference type="Pfam" id="PF07715">
    <property type="entry name" value="Plug"/>
    <property type="match status" value="1"/>
</dbReference>
<feature type="domain" description="TonB-dependent receptor plug" evidence="10">
    <location>
        <begin position="265"/>
        <end position="350"/>
    </location>
</feature>
<reference evidence="11" key="1">
    <citation type="submission" date="2012-02" db="EMBL/GenBank/DDBJ databases">
        <title>The complete genome of Solitalea canadensis DSM 3403.</title>
        <authorList>
            <consortium name="US DOE Joint Genome Institute (JGI-PGF)"/>
            <person name="Lucas S."/>
            <person name="Copeland A."/>
            <person name="Lapidus A."/>
            <person name="Glavina del Rio T."/>
            <person name="Dalin E."/>
            <person name="Tice H."/>
            <person name="Bruce D."/>
            <person name="Goodwin L."/>
            <person name="Pitluck S."/>
            <person name="Peters L."/>
            <person name="Ovchinnikova G."/>
            <person name="Lu M."/>
            <person name="Kyrpides N."/>
            <person name="Mavromatis K."/>
            <person name="Ivanova N."/>
            <person name="Brettin T."/>
            <person name="Detter J.C."/>
            <person name="Han C."/>
            <person name="Larimer F."/>
            <person name="Land M."/>
            <person name="Hauser L."/>
            <person name="Markowitz V."/>
            <person name="Cheng J.-F."/>
            <person name="Hugenholtz P."/>
            <person name="Woyke T."/>
            <person name="Wu D."/>
            <person name="Spring S."/>
            <person name="Schroeder M."/>
            <person name="Kopitz M."/>
            <person name="Brambilla E."/>
            <person name="Klenk H.-P."/>
            <person name="Eisen J.A."/>
        </authorList>
    </citation>
    <scope>NUCLEOTIDE SEQUENCE</scope>
    <source>
        <strain evidence="11">DSM 3403</strain>
    </source>
</reference>
<feature type="compositionally biased region" description="Basic and acidic residues" evidence="9">
    <location>
        <begin position="118"/>
        <end position="130"/>
    </location>
</feature>
<sequence length="923" mass="104266">MKLYRLSFLVITICLFSITARSQQQILFSISLKQTPFMELVSTIESQSSYKFYYDESHLDTLKIIVDVNEQPLSIVLEQALKHSSYNYAIDHQNRVYITQQQIVTSLPDGFLQNKEGREQEIASQPRKDGYSSPKNKKGISGSENKLFEIGYRTNALKSGNVRVSGYVRDAGNGEPVNRATIYIDDTKKGVATDQYGYYSLIIPTGNHILRISSIGMESTKRNVMVYESGKLDIEMKEYIPSLKEVVVSADRIANIASTNMGAQKITIKTIKQVPALLGEADVLRVVMALPGVTSAGESSTGLNVRGGSAYQNLTLFSDATIYNPSHFFGFFSAFNPDAVKDVELYKSSIPERFGGRLSSVLDISPREGNNKKFIVSGGIGPVTGRLTVEGPIDSGRTSFLMGGRSTYSNWVLKALTNEQYKNSSANFYDVNLHLSHKVNSNNSIYLTGYISTDGFRLNSDTSYKYNNQNFNIKWKHVFNNKLYGVIATGVDHYSFNNSSDFNPVNAYKFDFNINQLWGKVDFAYLPNNRHSFKFGISTLRYKLNAGTLSPFHSESLVQNKIVEPEQALESAVYIGDDFNITDNLSLSAGIRYSLFNYLGPKDVYQYLAGQPRETVSLIDTVSYRKGAGIVNYHGPEFRLSARYLLGSSASIKASYNTLRQYIQMLSNTTAISPTDIWKLSDQYVKPQLGDQFSLGVYKNFNSNVIETSIEVYYKRLQNVLDYKSGANLVLNQHIETDIMNTSGKAYGLEVMLKKNSGKLNGWISYTYSRVFLKTDDKLINEPTNKGEYYPSDFDKPHIFNFIGNYKFSHRYSMSININYSTGRPITLPIAQYYLGGSYRAYYSDRNEYRIPDYFRTDLSFNIEGNHKIKKLAHSSWTVGVYNLTSRKNPYSVYFVSRNGVLNGYKMSIFGNAIPFLTYNFKF</sequence>
<dbReference type="GO" id="GO:0009279">
    <property type="term" value="C:cell outer membrane"/>
    <property type="evidence" value="ECO:0007669"/>
    <property type="project" value="UniProtKB-SubCell"/>
</dbReference>
<dbReference type="Gene3D" id="2.40.170.20">
    <property type="entry name" value="TonB-dependent receptor, beta-barrel domain"/>
    <property type="match status" value="1"/>
</dbReference>
<dbReference type="Gene3D" id="2.170.130.10">
    <property type="entry name" value="TonB-dependent receptor, plug domain"/>
    <property type="match status" value="1"/>
</dbReference>
<evidence type="ECO:0000256" key="2">
    <source>
        <dbReference type="ARBA" id="ARBA00022448"/>
    </source>
</evidence>
<dbReference type="KEGG" id="scn:Solca_4129"/>
<keyword evidence="12" id="KW-1185">Reference proteome</keyword>
<dbReference type="GO" id="GO:0015344">
    <property type="term" value="F:siderophore uptake transmembrane transporter activity"/>
    <property type="evidence" value="ECO:0007669"/>
    <property type="project" value="TreeGrafter"/>
</dbReference>
<keyword evidence="7 8" id="KW-0998">Cell outer membrane</keyword>
<evidence type="ECO:0000313" key="12">
    <source>
        <dbReference type="Proteomes" id="UP000007590"/>
    </source>
</evidence>
<protein>
    <submittedName>
        <fullName evidence="11">Outer membrane receptor protein</fullName>
    </submittedName>
</protein>
<dbReference type="InterPro" id="IPR008969">
    <property type="entry name" value="CarboxyPept-like_regulatory"/>
</dbReference>
<evidence type="ECO:0000256" key="7">
    <source>
        <dbReference type="ARBA" id="ARBA00023237"/>
    </source>
</evidence>
<dbReference type="PROSITE" id="PS52016">
    <property type="entry name" value="TONB_DEPENDENT_REC_3"/>
    <property type="match status" value="1"/>
</dbReference>
<name>H8KL36_SOLCM</name>
<evidence type="ECO:0000256" key="5">
    <source>
        <dbReference type="ARBA" id="ARBA00022729"/>
    </source>
</evidence>
<dbReference type="AlphaFoldDB" id="H8KL36"/>
<dbReference type="STRING" id="929556.Solca_4129"/>
<evidence type="ECO:0000256" key="6">
    <source>
        <dbReference type="ARBA" id="ARBA00023136"/>
    </source>
</evidence>
<dbReference type="RefSeq" id="WP_014682341.1">
    <property type="nucleotide sequence ID" value="NC_017770.1"/>
</dbReference>
<dbReference type="Gene3D" id="2.60.40.1120">
    <property type="entry name" value="Carboxypeptidase-like, regulatory domain"/>
    <property type="match status" value="1"/>
</dbReference>
<dbReference type="InterPro" id="IPR036942">
    <property type="entry name" value="Beta-barrel_TonB_sf"/>
</dbReference>
<dbReference type="InterPro" id="IPR012910">
    <property type="entry name" value="Plug_dom"/>
</dbReference>
<dbReference type="HOGENOM" id="CLU_016599_0_0_10"/>
<evidence type="ECO:0000259" key="10">
    <source>
        <dbReference type="Pfam" id="PF07715"/>
    </source>
</evidence>
<dbReference type="EMBL" id="CP003349">
    <property type="protein sequence ID" value="AFD09119.1"/>
    <property type="molecule type" value="Genomic_DNA"/>
</dbReference>
<keyword evidence="6 8" id="KW-0472">Membrane</keyword>
<dbReference type="GO" id="GO:0044718">
    <property type="term" value="P:siderophore transmembrane transport"/>
    <property type="evidence" value="ECO:0007669"/>
    <property type="project" value="TreeGrafter"/>
</dbReference>
<dbReference type="PANTHER" id="PTHR30069">
    <property type="entry name" value="TONB-DEPENDENT OUTER MEMBRANE RECEPTOR"/>
    <property type="match status" value="1"/>
</dbReference>
<evidence type="ECO:0000256" key="3">
    <source>
        <dbReference type="ARBA" id="ARBA00022452"/>
    </source>
</evidence>
<gene>
    <name evidence="11" type="ordered locus">Solca_4129</name>
</gene>
<accession>H8KL36</accession>
<keyword evidence="4 8" id="KW-0812">Transmembrane</keyword>
<evidence type="ECO:0000256" key="9">
    <source>
        <dbReference type="SAM" id="MobiDB-lite"/>
    </source>
</evidence>
<dbReference type="Pfam" id="PF13715">
    <property type="entry name" value="CarbopepD_reg_2"/>
    <property type="match status" value="1"/>
</dbReference>
<dbReference type="Proteomes" id="UP000007590">
    <property type="component" value="Chromosome"/>
</dbReference>
<proteinExistence type="inferred from homology"/>
<dbReference type="InterPro" id="IPR039426">
    <property type="entry name" value="TonB-dep_rcpt-like"/>
</dbReference>
<dbReference type="SUPFAM" id="SSF56935">
    <property type="entry name" value="Porins"/>
    <property type="match status" value="1"/>
</dbReference>
<comment type="similarity">
    <text evidence="8">Belongs to the TonB-dependent receptor family.</text>
</comment>
<keyword evidence="2 8" id="KW-0813">Transport</keyword>
<dbReference type="PANTHER" id="PTHR30069:SF29">
    <property type="entry name" value="HEMOGLOBIN AND HEMOGLOBIN-HAPTOGLOBIN-BINDING PROTEIN 1-RELATED"/>
    <property type="match status" value="1"/>
</dbReference>
<keyword evidence="11" id="KW-0675">Receptor</keyword>
<organism evidence="11 12">
    <name type="scientific">Solitalea canadensis (strain ATCC 29591 / DSM 3403 / JCM 21819 / LMG 8368 / NBRC 15130 / NCIMB 12057 / USAM 9D)</name>
    <name type="common">Flexibacter canadensis</name>
    <dbReference type="NCBI Taxonomy" id="929556"/>
    <lineage>
        <taxon>Bacteria</taxon>
        <taxon>Pseudomonadati</taxon>
        <taxon>Bacteroidota</taxon>
        <taxon>Sphingobacteriia</taxon>
        <taxon>Sphingobacteriales</taxon>
        <taxon>Sphingobacteriaceae</taxon>
        <taxon>Solitalea</taxon>
    </lineage>
</organism>
<evidence type="ECO:0000256" key="4">
    <source>
        <dbReference type="ARBA" id="ARBA00022692"/>
    </source>
</evidence>
<dbReference type="eggNOG" id="COG4771">
    <property type="taxonomic scope" value="Bacteria"/>
</dbReference>
<evidence type="ECO:0000313" key="11">
    <source>
        <dbReference type="EMBL" id="AFD09119.1"/>
    </source>
</evidence>
<comment type="subcellular location">
    <subcellularLocation>
        <location evidence="1 8">Cell outer membrane</location>
        <topology evidence="1 8">Multi-pass membrane protein</topology>
    </subcellularLocation>
</comment>
<evidence type="ECO:0000256" key="1">
    <source>
        <dbReference type="ARBA" id="ARBA00004571"/>
    </source>
</evidence>
<keyword evidence="3 8" id="KW-1134">Transmembrane beta strand</keyword>
<feature type="region of interest" description="Disordered" evidence="9">
    <location>
        <begin position="118"/>
        <end position="142"/>
    </location>
</feature>
<dbReference type="SUPFAM" id="SSF49464">
    <property type="entry name" value="Carboxypeptidase regulatory domain-like"/>
    <property type="match status" value="1"/>
</dbReference>
<evidence type="ECO:0000256" key="8">
    <source>
        <dbReference type="PROSITE-ProRule" id="PRU01360"/>
    </source>
</evidence>
<dbReference type="InterPro" id="IPR037066">
    <property type="entry name" value="Plug_dom_sf"/>
</dbReference>
<keyword evidence="5" id="KW-0732">Signal</keyword>